<keyword evidence="1" id="KW-0732">Signal</keyword>
<comment type="caution">
    <text evidence="3">The sequence shown here is derived from an EMBL/GenBank/DDBJ whole genome shotgun (WGS) entry which is preliminary data.</text>
</comment>
<evidence type="ECO:0000313" key="2">
    <source>
        <dbReference type="EMBL" id="KAE9031787.1"/>
    </source>
</evidence>
<accession>A0A6A3N2V7</accession>
<evidence type="ECO:0000313" key="5">
    <source>
        <dbReference type="Proteomes" id="UP000429607"/>
    </source>
</evidence>
<reference evidence="5 7" key="1">
    <citation type="submission" date="2018-09" db="EMBL/GenBank/DDBJ databases">
        <title>Genomic investigation of the strawberry pathogen Phytophthora fragariae indicates pathogenicity is determined by transcriptional variation in three key races.</title>
        <authorList>
            <person name="Adams T.M."/>
            <person name="Armitage A.D."/>
            <person name="Sobczyk M.K."/>
            <person name="Bates H.J."/>
            <person name="Dunwell J.M."/>
            <person name="Nellist C.F."/>
            <person name="Harrison R.J."/>
        </authorList>
    </citation>
    <scope>NUCLEOTIDE SEQUENCE [LARGE SCALE GENOMIC DNA]</scope>
    <source>
        <strain evidence="3 5">SCRP249</strain>
        <strain evidence="2 7">SCRP324</strain>
        <strain evidence="4 6">SCRP333</strain>
    </source>
</reference>
<keyword evidence="6" id="KW-1185">Reference proteome</keyword>
<evidence type="ECO:0008006" key="8">
    <source>
        <dbReference type="Google" id="ProtNLM"/>
    </source>
</evidence>
<proteinExistence type="predicted"/>
<gene>
    <name evidence="3" type="ORF">PR001_g9227</name>
    <name evidence="2" type="ORF">PR002_g9523</name>
    <name evidence="4" type="ORF">PR003_g9662</name>
</gene>
<feature type="chain" id="PRO_5036380201" description="Secreted protein" evidence="1">
    <location>
        <begin position="18"/>
        <end position="63"/>
    </location>
</feature>
<dbReference type="Proteomes" id="UP000429607">
    <property type="component" value="Unassembled WGS sequence"/>
</dbReference>
<evidence type="ECO:0000313" key="6">
    <source>
        <dbReference type="Proteomes" id="UP000434957"/>
    </source>
</evidence>
<sequence>MHMCALLYLSSPGHCLACPAAPTFRHSCRTFPRSRNGRVAAVASSCCGRLMQEQMQVAGLTPS</sequence>
<dbReference type="Proteomes" id="UP000435112">
    <property type="component" value="Unassembled WGS sequence"/>
</dbReference>
<organism evidence="3 5">
    <name type="scientific">Phytophthora rubi</name>
    <dbReference type="NCBI Taxonomy" id="129364"/>
    <lineage>
        <taxon>Eukaryota</taxon>
        <taxon>Sar</taxon>
        <taxon>Stramenopiles</taxon>
        <taxon>Oomycota</taxon>
        <taxon>Peronosporomycetes</taxon>
        <taxon>Peronosporales</taxon>
        <taxon>Peronosporaceae</taxon>
        <taxon>Phytophthora</taxon>
    </lineage>
</organism>
<dbReference type="Proteomes" id="UP000434957">
    <property type="component" value="Unassembled WGS sequence"/>
</dbReference>
<evidence type="ECO:0000313" key="4">
    <source>
        <dbReference type="EMBL" id="KAE9342083.1"/>
    </source>
</evidence>
<dbReference type="EMBL" id="QXFU01000511">
    <property type="protein sequence ID" value="KAE9031787.1"/>
    <property type="molecule type" value="Genomic_DNA"/>
</dbReference>
<dbReference type="EMBL" id="QXFT01000506">
    <property type="protein sequence ID" value="KAE9342083.1"/>
    <property type="molecule type" value="Genomic_DNA"/>
</dbReference>
<feature type="signal peptide" evidence="1">
    <location>
        <begin position="1"/>
        <end position="17"/>
    </location>
</feature>
<protein>
    <recommendedName>
        <fullName evidence="8">Secreted protein</fullName>
    </recommendedName>
</protein>
<dbReference type="AlphaFoldDB" id="A0A6A3N2V7"/>
<evidence type="ECO:0000256" key="1">
    <source>
        <dbReference type="SAM" id="SignalP"/>
    </source>
</evidence>
<name>A0A6A3N2V7_9STRA</name>
<evidence type="ECO:0000313" key="3">
    <source>
        <dbReference type="EMBL" id="KAE9035638.1"/>
    </source>
</evidence>
<dbReference type="EMBL" id="QXFV01000504">
    <property type="protein sequence ID" value="KAE9035638.1"/>
    <property type="molecule type" value="Genomic_DNA"/>
</dbReference>
<evidence type="ECO:0000313" key="7">
    <source>
        <dbReference type="Proteomes" id="UP000435112"/>
    </source>
</evidence>